<dbReference type="Gene3D" id="3.40.50.300">
    <property type="entry name" value="P-loop containing nucleotide triphosphate hydrolases"/>
    <property type="match status" value="1"/>
</dbReference>
<dbReference type="PANTHER" id="PTHR10887:SF322">
    <property type="entry name" value="HELICASE MOV-10"/>
    <property type="match status" value="1"/>
</dbReference>
<feature type="domain" description="DNA2/NAM7 helicase helicase" evidence="1">
    <location>
        <begin position="255"/>
        <end position="325"/>
    </location>
</feature>
<dbReference type="Pfam" id="PF13086">
    <property type="entry name" value="AAA_11"/>
    <property type="match status" value="2"/>
</dbReference>
<evidence type="ECO:0000259" key="1">
    <source>
        <dbReference type="Pfam" id="PF13086"/>
    </source>
</evidence>
<evidence type="ECO:0000313" key="3">
    <source>
        <dbReference type="WBParaSite" id="PDA_v2.g26373.t1"/>
    </source>
</evidence>
<protein>
    <submittedName>
        <fullName evidence="3">DNA2/NAM7 helicase helicase domain-containing protein</fullName>
    </submittedName>
</protein>
<dbReference type="AlphaFoldDB" id="A0A914QAY5"/>
<organism evidence="2 3">
    <name type="scientific">Panagrolaimus davidi</name>
    <dbReference type="NCBI Taxonomy" id="227884"/>
    <lineage>
        <taxon>Eukaryota</taxon>
        <taxon>Metazoa</taxon>
        <taxon>Ecdysozoa</taxon>
        <taxon>Nematoda</taxon>
        <taxon>Chromadorea</taxon>
        <taxon>Rhabditida</taxon>
        <taxon>Tylenchina</taxon>
        <taxon>Panagrolaimomorpha</taxon>
        <taxon>Panagrolaimoidea</taxon>
        <taxon>Panagrolaimidae</taxon>
        <taxon>Panagrolaimus</taxon>
    </lineage>
</organism>
<dbReference type="WBParaSite" id="PDA_v2.g26373.t1">
    <property type="protein sequence ID" value="PDA_v2.g26373.t1"/>
    <property type="gene ID" value="PDA_v2.g26373"/>
</dbReference>
<keyword evidence="2" id="KW-1185">Reference proteome</keyword>
<dbReference type="InterPro" id="IPR041677">
    <property type="entry name" value="DNA2/NAM7_AAA_11"/>
</dbReference>
<dbReference type="InterPro" id="IPR027417">
    <property type="entry name" value="P-loop_NTPase"/>
</dbReference>
<dbReference type="SUPFAM" id="SSF52540">
    <property type="entry name" value="P-loop containing nucleoside triphosphate hydrolases"/>
    <property type="match status" value="1"/>
</dbReference>
<dbReference type="GO" id="GO:0005829">
    <property type="term" value="C:cytosol"/>
    <property type="evidence" value="ECO:0007669"/>
    <property type="project" value="TreeGrafter"/>
</dbReference>
<feature type="domain" description="DNA2/NAM7 helicase helicase" evidence="1">
    <location>
        <begin position="123"/>
        <end position="226"/>
    </location>
</feature>
<dbReference type="Proteomes" id="UP000887578">
    <property type="component" value="Unplaced"/>
</dbReference>
<evidence type="ECO:0000313" key="2">
    <source>
        <dbReference type="Proteomes" id="UP000887578"/>
    </source>
</evidence>
<name>A0A914QAY5_9BILA</name>
<accession>A0A914QAY5</accession>
<dbReference type="GO" id="GO:0004386">
    <property type="term" value="F:helicase activity"/>
    <property type="evidence" value="ECO:0007669"/>
    <property type="project" value="InterPro"/>
</dbReference>
<dbReference type="InterPro" id="IPR045055">
    <property type="entry name" value="DNA2/NAM7-like"/>
</dbReference>
<dbReference type="GO" id="GO:0043186">
    <property type="term" value="C:P granule"/>
    <property type="evidence" value="ECO:0007669"/>
    <property type="project" value="TreeGrafter"/>
</dbReference>
<reference evidence="3" key="1">
    <citation type="submission" date="2022-11" db="UniProtKB">
        <authorList>
            <consortium name="WormBaseParasite"/>
        </authorList>
    </citation>
    <scope>IDENTIFICATION</scope>
</reference>
<dbReference type="GO" id="GO:0035194">
    <property type="term" value="P:regulatory ncRNA-mediated post-transcriptional gene silencing"/>
    <property type="evidence" value="ECO:0007669"/>
    <property type="project" value="TreeGrafter"/>
</dbReference>
<sequence>MDVLEVVENPKMYKIRIAFVNPPSQNQDPTTLVAVLNAKEEKQFDGLNGNETFSIFVTPNIDATNSVMMGIKRVIKDKNLAAKLFPQYPRSYPQNLINADINNYRRQMAYEMESLFQDCRKPFNKKQKEAIYAMTRSVNTTFVLYGPPGSGKSYTIVEAIRQLLEPPSIFSYQRWFGSSRKILICTPSNMAADAVAEAIIERNFVNSNEVFRLMSNSRDAFSRNHKLDCITRTTVLCDKKNDAICPVYDVPSGDAIKKFNIIICTLGSTPKLSRYLQPGHFSHIFVDEAAQASEMELWLALGHLGTADTRLILAGDPKQLGPVTHVPVLSCDYFGYKSSLIMRLTKEDTRPQQFRRMTFKDDP</sequence>
<dbReference type="PANTHER" id="PTHR10887">
    <property type="entry name" value="DNA2/NAM7 HELICASE FAMILY"/>
    <property type="match status" value="1"/>
</dbReference>
<proteinExistence type="predicted"/>